<dbReference type="AlphaFoldDB" id="A0ABD6ELH5"/>
<gene>
    <name evidence="2" type="ORF">AB6A40_007340</name>
</gene>
<evidence type="ECO:0000256" key="1">
    <source>
        <dbReference type="SAM" id="MobiDB-lite"/>
    </source>
</evidence>
<dbReference type="EMBL" id="JBGFUD010005842">
    <property type="protein sequence ID" value="MFH4980631.1"/>
    <property type="molecule type" value="Genomic_DNA"/>
</dbReference>
<protein>
    <submittedName>
        <fullName evidence="2">Uncharacterized protein</fullName>
    </submittedName>
</protein>
<evidence type="ECO:0000313" key="2">
    <source>
        <dbReference type="EMBL" id="MFH4980631.1"/>
    </source>
</evidence>
<proteinExistence type="predicted"/>
<organism evidence="2 3">
    <name type="scientific">Gnathostoma spinigerum</name>
    <dbReference type="NCBI Taxonomy" id="75299"/>
    <lineage>
        <taxon>Eukaryota</taxon>
        <taxon>Metazoa</taxon>
        <taxon>Ecdysozoa</taxon>
        <taxon>Nematoda</taxon>
        <taxon>Chromadorea</taxon>
        <taxon>Rhabditida</taxon>
        <taxon>Spirurina</taxon>
        <taxon>Gnathostomatomorpha</taxon>
        <taxon>Gnathostomatoidea</taxon>
        <taxon>Gnathostomatidae</taxon>
        <taxon>Gnathostoma</taxon>
    </lineage>
</organism>
<dbReference type="Proteomes" id="UP001608902">
    <property type="component" value="Unassembled WGS sequence"/>
</dbReference>
<feature type="region of interest" description="Disordered" evidence="1">
    <location>
        <begin position="51"/>
        <end position="71"/>
    </location>
</feature>
<comment type="caution">
    <text evidence="2">The sequence shown here is derived from an EMBL/GenBank/DDBJ whole genome shotgun (WGS) entry which is preliminary data.</text>
</comment>
<reference evidence="2 3" key="1">
    <citation type="submission" date="2024-08" db="EMBL/GenBank/DDBJ databases">
        <title>Gnathostoma spinigerum genome.</title>
        <authorList>
            <person name="Gonzalez-Bertolin B."/>
            <person name="Monzon S."/>
            <person name="Zaballos A."/>
            <person name="Jimenez P."/>
            <person name="Dekumyoy P."/>
            <person name="Varona S."/>
            <person name="Cuesta I."/>
            <person name="Sumanam S."/>
            <person name="Adisakwattana P."/>
            <person name="Gasser R.B."/>
            <person name="Hernandez-Gonzalez A."/>
            <person name="Young N.D."/>
            <person name="Perteguer M.J."/>
        </authorList>
    </citation>
    <scope>NUCLEOTIDE SEQUENCE [LARGE SCALE GENOMIC DNA]</scope>
    <source>
        <strain evidence="2">AL3</strain>
        <tissue evidence="2">Liver</tissue>
    </source>
</reference>
<accession>A0ABD6ELH5</accession>
<evidence type="ECO:0000313" key="3">
    <source>
        <dbReference type="Proteomes" id="UP001608902"/>
    </source>
</evidence>
<keyword evidence="3" id="KW-1185">Reference proteome</keyword>
<name>A0ABD6ELH5_9BILA</name>
<sequence>MIIDRFPSETWPFCPQSPIGANNSAALQSARLRTVVRTERCAVQSVAEGERAATRQANKKWSDQNPMKENL</sequence>